<keyword evidence="2" id="KW-0808">Transferase</keyword>
<dbReference type="InterPro" id="IPR001296">
    <property type="entry name" value="Glyco_trans_1"/>
</dbReference>
<dbReference type="Proteomes" id="UP000468717">
    <property type="component" value="Unassembled WGS sequence"/>
</dbReference>
<dbReference type="PANTHER" id="PTHR45947">
    <property type="entry name" value="SULFOQUINOVOSYL TRANSFERASE SQD2"/>
    <property type="match status" value="1"/>
</dbReference>
<sequence length="363" mass="39749">MTTVMLLGPALNAVSGVTTHLNQLFSCSLSRDFQLVHFQVGSEGRQESRLRKLLRFAWSPVQFVRALRVHQPQIVHINTSMEVKSYWRDLVYLLLAKAMGKRVLYQVHGGALPQVFFGGKGLLTGLLRRVLRLPDALVLLAQCELLGYRRFDAALAPEVIPNAIDAGMDAGAKPLAPLRPLSLVYVGRLADSKGLFELVEAMRLVRGAGVAATLALVGSGPADGALRERVAALGLQQEVTFLGQKFGAEKDAAWRDADLFGFPTHHEGLPYALLESMAARTPALVCPVGAIPDVMQDGVHGVFVPPRNAQALADAIVRLDGDRALLQRMGQACRERIERHYTVERLAQDFRRVYRTLLAPPAI</sequence>
<evidence type="ECO:0000313" key="3">
    <source>
        <dbReference type="Proteomes" id="UP000468717"/>
    </source>
</evidence>
<dbReference type="Pfam" id="PF00534">
    <property type="entry name" value="Glycos_transf_1"/>
    <property type="match status" value="1"/>
</dbReference>
<feature type="domain" description="Glycosyl transferase family 1" evidence="1">
    <location>
        <begin position="178"/>
        <end position="335"/>
    </location>
</feature>
<proteinExistence type="predicted"/>
<name>A0A6I1HPG1_9BURK</name>
<gene>
    <name evidence="2" type="ORF">GCN75_27255</name>
</gene>
<dbReference type="GO" id="GO:0016758">
    <property type="term" value="F:hexosyltransferase activity"/>
    <property type="evidence" value="ECO:0007669"/>
    <property type="project" value="TreeGrafter"/>
</dbReference>
<keyword evidence="3" id="KW-1185">Reference proteome</keyword>
<dbReference type="PANTHER" id="PTHR45947:SF3">
    <property type="entry name" value="SULFOQUINOVOSYL TRANSFERASE SQD2"/>
    <property type="match status" value="1"/>
</dbReference>
<dbReference type="CDD" id="cd03801">
    <property type="entry name" value="GT4_PimA-like"/>
    <property type="match status" value="1"/>
</dbReference>
<dbReference type="SUPFAM" id="SSF53756">
    <property type="entry name" value="UDP-Glycosyltransferase/glycogen phosphorylase"/>
    <property type="match status" value="1"/>
</dbReference>
<dbReference type="AlphaFoldDB" id="A0A6I1HPG1"/>
<organism evidence="2 3">
    <name type="scientific">Janthinobacterium violaceinigrum</name>
    <dbReference type="NCBI Taxonomy" id="2654252"/>
    <lineage>
        <taxon>Bacteria</taxon>
        <taxon>Pseudomonadati</taxon>
        <taxon>Pseudomonadota</taxon>
        <taxon>Betaproteobacteria</taxon>
        <taxon>Burkholderiales</taxon>
        <taxon>Oxalobacteraceae</taxon>
        <taxon>Janthinobacterium</taxon>
    </lineage>
</organism>
<accession>A0A6I1HPG1</accession>
<comment type="caution">
    <text evidence="2">The sequence shown here is derived from an EMBL/GenBank/DDBJ whole genome shotgun (WGS) entry which is preliminary data.</text>
</comment>
<protein>
    <submittedName>
        <fullName evidence="2">Glycosyltransferase</fullName>
    </submittedName>
</protein>
<dbReference type="Gene3D" id="3.40.50.2000">
    <property type="entry name" value="Glycogen Phosphorylase B"/>
    <property type="match status" value="2"/>
</dbReference>
<reference evidence="2 3" key="1">
    <citation type="submission" date="2019-10" db="EMBL/GenBank/DDBJ databases">
        <title>Three novel species isolated from a subtropical stream in China.</title>
        <authorList>
            <person name="Lu H."/>
        </authorList>
    </citation>
    <scope>NUCLEOTIDE SEQUENCE [LARGE SCALE GENOMIC DNA]</scope>
    <source>
        <strain evidence="2 3">FT13W</strain>
    </source>
</reference>
<dbReference type="InterPro" id="IPR050194">
    <property type="entry name" value="Glycosyltransferase_grp1"/>
</dbReference>
<evidence type="ECO:0000313" key="2">
    <source>
        <dbReference type="EMBL" id="KAB8058809.1"/>
    </source>
</evidence>
<dbReference type="EMBL" id="WFLI01000057">
    <property type="protein sequence ID" value="KAB8058809.1"/>
    <property type="molecule type" value="Genomic_DNA"/>
</dbReference>
<evidence type="ECO:0000259" key="1">
    <source>
        <dbReference type="Pfam" id="PF00534"/>
    </source>
</evidence>